<name>A0ABP8YFQ0_9MICO</name>
<organism evidence="2 3">
    <name type="scientific">Isoptericola chiayiensis</name>
    <dbReference type="NCBI Taxonomy" id="579446"/>
    <lineage>
        <taxon>Bacteria</taxon>
        <taxon>Bacillati</taxon>
        <taxon>Actinomycetota</taxon>
        <taxon>Actinomycetes</taxon>
        <taxon>Micrococcales</taxon>
        <taxon>Promicromonosporaceae</taxon>
        <taxon>Isoptericola</taxon>
    </lineage>
</organism>
<evidence type="ECO:0000313" key="3">
    <source>
        <dbReference type="Proteomes" id="UP001500956"/>
    </source>
</evidence>
<dbReference type="Proteomes" id="UP001500956">
    <property type="component" value="Unassembled WGS sequence"/>
</dbReference>
<dbReference type="PROSITE" id="PS51318">
    <property type="entry name" value="TAT"/>
    <property type="match status" value="1"/>
</dbReference>
<evidence type="ECO:0000256" key="1">
    <source>
        <dbReference type="SAM" id="MobiDB-lite"/>
    </source>
</evidence>
<dbReference type="SUPFAM" id="SSF48208">
    <property type="entry name" value="Six-hairpin glycosidases"/>
    <property type="match status" value="1"/>
</dbReference>
<dbReference type="InterPro" id="IPR006311">
    <property type="entry name" value="TAT_signal"/>
</dbReference>
<dbReference type="Gene3D" id="1.50.10.20">
    <property type="match status" value="1"/>
</dbReference>
<accession>A0ABP8YFQ0</accession>
<comment type="caution">
    <text evidence="2">The sequence shown here is derived from an EMBL/GenBank/DDBJ whole genome shotgun (WGS) entry which is preliminary data.</text>
</comment>
<dbReference type="RefSeq" id="WP_246254050.1">
    <property type="nucleotide sequence ID" value="NZ_BAABID010000007.1"/>
</dbReference>
<feature type="region of interest" description="Disordered" evidence="1">
    <location>
        <begin position="58"/>
        <end position="83"/>
    </location>
</feature>
<evidence type="ECO:0008006" key="4">
    <source>
        <dbReference type="Google" id="ProtNLM"/>
    </source>
</evidence>
<gene>
    <name evidence="2" type="ORF">GCM10023216_14820</name>
</gene>
<dbReference type="EMBL" id="BAABID010000007">
    <property type="protein sequence ID" value="GAA4725496.1"/>
    <property type="molecule type" value="Genomic_DNA"/>
</dbReference>
<sequence length="500" mass="53145">MPQSTRPYAAPTDLDGPARTARADVAPLDARTLSRRSLLVAGAAGALTLAAGTEAWAGGRGHGEERWHGGRGPHHGGERSLRSSVRRADGFLGVMTAAYPEVNAGPRMAQSYADQLGLFSTAFVYDVALTICASLAVGQVDRAATLADGLVFAQEHDPAYDDGRLRQGYNTGPYTFYDGSPQPYGLELPDGTANIGWQFGFLGAAVGDMAWPGVALLHTYAATGEARYRDAAVRIGEWILDNTWSERTLGGFSFGVDGGNTPIPNGSTEHNVDCIAFFRQLEALAGGRRWRRARDHAREFVDLMWDRRGGFFYTGTNDGEEINRSPLPLDPATWGWLAMRENSYGRALDWADDALAARDVAGTGNSQLPEGVTISGVTFSSASLESTASYNGLPVHQDGVWLEGTAQLACALADRGQGARDSRRARALLGQLLRTQELVGAGQTVGGEVLPERSGVVAASSLIDSGFGFGYFQVQHTGATSWYVMAAEGVNPLQVGGLGV</sequence>
<proteinExistence type="predicted"/>
<evidence type="ECO:0000313" key="2">
    <source>
        <dbReference type="EMBL" id="GAA4725496.1"/>
    </source>
</evidence>
<dbReference type="InterPro" id="IPR008928">
    <property type="entry name" value="6-hairpin_glycosidase_sf"/>
</dbReference>
<keyword evidence="3" id="KW-1185">Reference proteome</keyword>
<protein>
    <recommendedName>
        <fullName evidence="4">Tat pathway signal sequence domain protein</fullName>
    </recommendedName>
</protein>
<reference evidence="3" key="1">
    <citation type="journal article" date="2019" name="Int. J. Syst. Evol. Microbiol.">
        <title>The Global Catalogue of Microorganisms (GCM) 10K type strain sequencing project: providing services to taxonomists for standard genome sequencing and annotation.</title>
        <authorList>
            <consortium name="The Broad Institute Genomics Platform"/>
            <consortium name="The Broad Institute Genome Sequencing Center for Infectious Disease"/>
            <person name="Wu L."/>
            <person name="Ma J."/>
        </authorList>
    </citation>
    <scope>NUCLEOTIDE SEQUENCE [LARGE SCALE GENOMIC DNA]</scope>
    <source>
        <strain evidence="3">JCM 18063</strain>
    </source>
</reference>